<reference evidence="1 2" key="1">
    <citation type="submission" date="2024-09" db="EMBL/GenBank/DDBJ databases">
        <authorList>
            <person name="Sun Q."/>
            <person name="Mori K."/>
        </authorList>
    </citation>
    <scope>NUCLEOTIDE SEQUENCE [LARGE SCALE GENOMIC DNA]</scope>
    <source>
        <strain evidence="1 2">ATCC 51272</strain>
    </source>
</reference>
<keyword evidence="2" id="KW-1185">Reference proteome</keyword>
<sequence length="52" mass="5795">MRKAYDGSARVIAYHVFATHDHLEITLLTIYDKGELANVSDSYLKSLLAGLL</sequence>
<protein>
    <submittedName>
        <fullName evidence="1">Uncharacterized protein</fullName>
    </submittedName>
</protein>
<accession>A0ABV5ZLU9</accession>
<dbReference type="Proteomes" id="UP001589688">
    <property type="component" value="Unassembled WGS sequence"/>
</dbReference>
<proteinExistence type="predicted"/>
<evidence type="ECO:0000313" key="1">
    <source>
        <dbReference type="EMBL" id="MFB9897663.1"/>
    </source>
</evidence>
<dbReference type="RefSeq" id="WP_245594838.1">
    <property type="nucleotide sequence ID" value="NZ_JADU01000016.1"/>
</dbReference>
<dbReference type="EMBL" id="JBHLZF010000002">
    <property type="protein sequence ID" value="MFB9897663.1"/>
    <property type="molecule type" value="Genomic_DNA"/>
</dbReference>
<comment type="caution">
    <text evidence="1">The sequence shown here is derived from an EMBL/GenBank/DDBJ whole genome shotgun (WGS) entry which is preliminary data.</text>
</comment>
<name>A0ABV5ZLU9_9BACT</name>
<organism evidence="1 2">
    <name type="scientific">Hallella seregens ATCC 51272</name>
    <dbReference type="NCBI Taxonomy" id="1336250"/>
    <lineage>
        <taxon>Bacteria</taxon>
        <taxon>Pseudomonadati</taxon>
        <taxon>Bacteroidota</taxon>
        <taxon>Bacteroidia</taxon>
        <taxon>Bacteroidales</taxon>
        <taxon>Prevotellaceae</taxon>
        <taxon>Hallella</taxon>
    </lineage>
</organism>
<gene>
    <name evidence="1" type="ORF">ACFFK8_07585</name>
</gene>
<evidence type="ECO:0000313" key="2">
    <source>
        <dbReference type="Proteomes" id="UP001589688"/>
    </source>
</evidence>